<feature type="transmembrane region" description="Helical" evidence="6">
    <location>
        <begin position="363"/>
        <end position="384"/>
    </location>
</feature>
<dbReference type="EMBL" id="WTFF01000049">
    <property type="protein sequence ID" value="MBW5482208.1"/>
    <property type="molecule type" value="Genomic_DNA"/>
</dbReference>
<feature type="domain" description="Major facilitator superfamily (MFS) profile" evidence="7">
    <location>
        <begin position="48"/>
        <end position="452"/>
    </location>
</feature>
<dbReference type="Pfam" id="PF07690">
    <property type="entry name" value="MFS_1"/>
    <property type="match status" value="1"/>
</dbReference>
<evidence type="ECO:0000256" key="6">
    <source>
        <dbReference type="SAM" id="Phobius"/>
    </source>
</evidence>
<keyword evidence="2 6" id="KW-0812">Transmembrane</keyword>
<name>A0ABS6Z4Q1_9ACTN</name>
<dbReference type="PROSITE" id="PS50850">
    <property type="entry name" value="MFS"/>
    <property type="match status" value="1"/>
</dbReference>
<dbReference type="InterPro" id="IPR011701">
    <property type="entry name" value="MFS"/>
</dbReference>
<dbReference type="Gene3D" id="1.20.1250.20">
    <property type="entry name" value="MFS general substrate transporter like domains"/>
    <property type="match status" value="1"/>
</dbReference>
<dbReference type="Proteomes" id="UP000812013">
    <property type="component" value="Unassembled WGS sequence"/>
</dbReference>
<dbReference type="PANTHER" id="PTHR23546">
    <property type="entry name" value="TRANSPORT PROTEIN"/>
    <property type="match status" value="1"/>
</dbReference>
<feature type="transmembrane region" description="Helical" evidence="6">
    <location>
        <begin position="82"/>
        <end position="103"/>
    </location>
</feature>
<proteinExistence type="predicted"/>
<feature type="transmembrane region" description="Helical" evidence="6">
    <location>
        <begin position="51"/>
        <end position="70"/>
    </location>
</feature>
<feature type="transmembrane region" description="Helical" evidence="6">
    <location>
        <begin position="275"/>
        <end position="295"/>
    </location>
</feature>
<comment type="subcellular location">
    <subcellularLocation>
        <location evidence="1">Cell membrane</location>
        <topology evidence="1">Multi-pass membrane protein</topology>
    </subcellularLocation>
</comment>
<evidence type="ECO:0000256" key="5">
    <source>
        <dbReference type="SAM" id="MobiDB-lite"/>
    </source>
</evidence>
<evidence type="ECO:0000256" key="1">
    <source>
        <dbReference type="ARBA" id="ARBA00004651"/>
    </source>
</evidence>
<reference evidence="8 9" key="1">
    <citation type="submission" date="2019-12" db="EMBL/GenBank/DDBJ databases">
        <title>Genome sequence of Streptomyces bambusae.</title>
        <authorList>
            <person name="Bansal K."/>
            <person name="Choksket S."/>
            <person name="Korpole S."/>
            <person name="Patil P.B."/>
        </authorList>
    </citation>
    <scope>NUCLEOTIDE SEQUENCE [LARGE SCALE GENOMIC DNA]</scope>
    <source>
        <strain evidence="8 9">SK60</strain>
    </source>
</reference>
<dbReference type="InterPro" id="IPR020846">
    <property type="entry name" value="MFS_dom"/>
</dbReference>
<feature type="transmembrane region" description="Helical" evidence="6">
    <location>
        <begin position="204"/>
        <end position="221"/>
    </location>
</feature>
<protein>
    <submittedName>
        <fullName evidence="8">MFS transporter</fullName>
    </submittedName>
</protein>
<gene>
    <name evidence="8" type="ORF">GPJ59_10010</name>
</gene>
<evidence type="ECO:0000256" key="3">
    <source>
        <dbReference type="ARBA" id="ARBA00022989"/>
    </source>
</evidence>
<sequence>MPARQPDAPIAPGAPAAPAASLPSAASTVPAAADGAAQAGRPALGRQQVHAVAGCFFVASFAALGLPPYLTEILPELGDTTGRWAGVLYIVPTLFAGVGAPLWGRLADRFGRKRLLLRAQLGLALSFVLAGWADSLAAFTLALVLQGILGGTYAASNGYLGATLQGPELSKALTLMQGAARAALLVAPMVVGALSPWLSPHRQYALLAILPLTAAVLIAALPESRGPRPEPAAGAAGTGRPAGAAEASSASVAAEAGASAPEATGKPSPASGLRALYALEFAFVFSTVISYPYLIRLIDERIPGTSPFLSGALFALPHLLYLVTAMALHPACHRRPRLGMALGFTCIALGLAGHGVADSLVTLTAVRLLLGAGMTLGLVCLSVLAAAECAKGRAPGRLFGSREFFSKAGAVVAGVAAAVGTSHYGPAAPVLTGGAVAVLAVCALALPRSRSSLRSIRTRWSR</sequence>
<accession>A0ABS6Z4Q1</accession>
<keyword evidence="3 6" id="KW-1133">Transmembrane helix</keyword>
<keyword evidence="9" id="KW-1185">Reference proteome</keyword>
<evidence type="ECO:0000259" key="7">
    <source>
        <dbReference type="PROSITE" id="PS50850"/>
    </source>
</evidence>
<dbReference type="PANTHER" id="PTHR23546:SF1">
    <property type="entry name" value="MEMBRANE PROTEIN"/>
    <property type="match status" value="1"/>
</dbReference>
<feature type="transmembrane region" description="Helical" evidence="6">
    <location>
        <begin position="427"/>
        <end position="447"/>
    </location>
</feature>
<evidence type="ECO:0000256" key="2">
    <source>
        <dbReference type="ARBA" id="ARBA00022692"/>
    </source>
</evidence>
<organism evidence="8 9">
    <name type="scientific">Streptomyces bambusae</name>
    <dbReference type="NCBI Taxonomy" id="1550616"/>
    <lineage>
        <taxon>Bacteria</taxon>
        <taxon>Bacillati</taxon>
        <taxon>Actinomycetota</taxon>
        <taxon>Actinomycetes</taxon>
        <taxon>Kitasatosporales</taxon>
        <taxon>Streptomycetaceae</taxon>
        <taxon>Streptomyces</taxon>
    </lineage>
</organism>
<evidence type="ECO:0000313" key="9">
    <source>
        <dbReference type="Proteomes" id="UP000812013"/>
    </source>
</evidence>
<evidence type="ECO:0000313" key="8">
    <source>
        <dbReference type="EMBL" id="MBW5482208.1"/>
    </source>
</evidence>
<comment type="caution">
    <text evidence="8">The sequence shown here is derived from an EMBL/GenBank/DDBJ whole genome shotgun (WGS) entry which is preliminary data.</text>
</comment>
<keyword evidence="4 6" id="KW-0472">Membrane</keyword>
<evidence type="ECO:0000256" key="4">
    <source>
        <dbReference type="ARBA" id="ARBA00023136"/>
    </source>
</evidence>
<dbReference type="SUPFAM" id="SSF103473">
    <property type="entry name" value="MFS general substrate transporter"/>
    <property type="match status" value="1"/>
</dbReference>
<feature type="region of interest" description="Disordered" evidence="5">
    <location>
        <begin position="1"/>
        <end position="21"/>
    </location>
</feature>
<feature type="transmembrane region" description="Helical" evidence="6">
    <location>
        <begin position="180"/>
        <end position="198"/>
    </location>
</feature>
<dbReference type="RefSeq" id="WP_219666152.1">
    <property type="nucleotide sequence ID" value="NZ_WTFF01000049.1"/>
</dbReference>
<feature type="transmembrane region" description="Helical" evidence="6">
    <location>
        <begin position="307"/>
        <end position="328"/>
    </location>
</feature>
<feature type="transmembrane region" description="Helical" evidence="6">
    <location>
        <begin position="340"/>
        <end position="357"/>
    </location>
</feature>
<dbReference type="InterPro" id="IPR036259">
    <property type="entry name" value="MFS_trans_sf"/>
</dbReference>